<name>C9MQ40_9BACT</name>
<dbReference type="Pfam" id="PF18925">
    <property type="entry name" value="DUF5675"/>
    <property type="match status" value="1"/>
</dbReference>
<reference evidence="2 3" key="1">
    <citation type="submission" date="2009-09" db="EMBL/GenBank/DDBJ databases">
        <authorList>
            <person name="Weinstock G."/>
            <person name="Sodergren E."/>
            <person name="Clifton S."/>
            <person name="Fulton L."/>
            <person name="Fulton B."/>
            <person name="Courtney L."/>
            <person name="Fronick C."/>
            <person name="Harrison M."/>
            <person name="Strong C."/>
            <person name="Farmer C."/>
            <person name="Delahaunty K."/>
            <person name="Markovic C."/>
            <person name="Hall O."/>
            <person name="Minx P."/>
            <person name="Tomlinson C."/>
            <person name="Mitreva M."/>
            <person name="Nelson J."/>
            <person name="Hou S."/>
            <person name="Wollam A."/>
            <person name="Pepin K.H."/>
            <person name="Johnson M."/>
            <person name="Bhonagiri V."/>
            <person name="Nash W.E."/>
            <person name="Warren W."/>
            <person name="Chinwalla A."/>
            <person name="Mardis E.R."/>
            <person name="Wilson R.K."/>
        </authorList>
    </citation>
    <scope>NUCLEOTIDE SEQUENCE [LARGE SCALE GENOMIC DNA]</scope>
    <source>
        <strain evidence="2 3">F0319</strain>
    </source>
</reference>
<evidence type="ECO:0000259" key="1">
    <source>
        <dbReference type="Pfam" id="PF18925"/>
    </source>
</evidence>
<evidence type="ECO:0000313" key="2">
    <source>
        <dbReference type="EMBL" id="EEX18359.1"/>
    </source>
</evidence>
<dbReference type="InterPro" id="IPR043732">
    <property type="entry name" value="DUF5675"/>
</dbReference>
<dbReference type="STRING" id="649761.HMPREF0973_01739"/>
<sequence length="154" mass="17745">MEIIIRRIALKKGYTIGNLYILPEQANNEEKAVPEWFCNTMEPTARKLTSRMPLTVIRRHKIIGKTAIPTGRYRILITRSRRFGRWLPLLLNVKGFEGIRIHAGNKPEDTKGCILLGFNRRKGYVLDSTRCVLTLVKMMTEAMEKGEKVFVTVK</sequence>
<feature type="domain" description="DUF5675" evidence="1">
    <location>
        <begin position="5"/>
        <end position="140"/>
    </location>
</feature>
<gene>
    <name evidence="2" type="ORF">HMPREF0973_01739</name>
</gene>
<dbReference type="HOGENOM" id="CLU_114144_1_0_10"/>
<dbReference type="RefSeq" id="WP_004383408.1">
    <property type="nucleotide sequence ID" value="NZ_GG698714.1"/>
</dbReference>
<proteinExistence type="predicted"/>
<evidence type="ECO:0000313" key="3">
    <source>
        <dbReference type="Proteomes" id="UP000003327"/>
    </source>
</evidence>
<keyword evidence="3" id="KW-1185">Reference proteome</keyword>
<dbReference type="AlphaFoldDB" id="C9MQ40"/>
<accession>C9MQ40</accession>
<comment type="caution">
    <text evidence="2">The sequence shown here is derived from an EMBL/GenBank/DDBJ whole genome shotgun (WGS) entry which is preliminary data.</text>
</comment>
<dbReference type="OrthoDB" id="1036575at2"/>
<dbReference type="EMBL" id="ACVA01000039">
    <property type="protein sequence ID" value="EEX18359.1"/>
    <property type="molecule type" value="Genomic_DNA"/>
</dbReference>
<protein>
    <recommendedName>
        <fullName evidence="1">DUF5675 domain-containing protein</fullName>
    </recommendedName>
</protein>
<dbReference type="Proteomes" id="UP000003327">
    <property type="component" value="Unassembled WGS sequence"/>
</dbReference>
<organism evidence="2 3">
    <name type="scientific">Prevotella veroralis F0319</name>
    <dbReference type="NCBI Taxonomy" id="649761"/>
    <lineage>
        <taxon>Bacteria</taxon>
        <taxon>Pseudomonadati</taxon>
        <taxon>Bacteroidota</taxon>
        <taxon>Bacteroidia</taxon>
        <taxon>Bacteroidales</taxon>
        <taxon>Prevotellaceae</taxon>
        <taxon>Prevotella</taxon>
    </lineage>
</organism>